<dbReference type="GO" id="GO:0015421">
    <property type="term" value="F:ABC-type oligopeptide transporter activity"/>
    <property type="evidence" value="ECO:0007669"/>
    <property type="project" value="TreeGrafter"/>
</dbReference>
<organism evidence="6 7">
    <name type="scientific">Ditylenchus dipsaci</name>
    <dbReference type="NCBI Taxonomy" id="166011"/>
    <lineage>
        <taxon>Eukaryota</taxon>
        <taxon>Metazoa</taxon>
        <taxon>Ecdysozoa</taxon>
        <taxon>Nematoda</taxon>
        <taxon>Chromadorea</taxon>
        <taxon>Rhabditida</taxon>
        <taxon>Tylenchina</taxon>
        <taxon>Tylenchomorpha</taxon>
        <taxon>Sphaerularioidea</taxon>
        <taxon>Anguinidae</taxon>
        <taxon>Anguininae</taxon>
        <taxon>Ditylenchus</taxon>
    </lineage>
</organism>
<keyword evidence="3" id="KW-1133">Transmembrane helix</keyword>
<dbReference type="PANTHER" id="PTHR43394">
    <property type="entry name" value="ATP-DEPENDENT PERMEASE MDL1, MITOCHONDRIAL"/>
    <property type="match status" value="1"/>
</dbReference>
<dbReference type="AlphaFoldDB" id="A0A915E1Y3"/>
<reference evidence="7" key="1">
    <citation type="submission" date="2022-11" db="UniProtKB">
        <authorList>
            <consortium name="WormBaseParasite"/>
        </authorList>
    </citation>
    <scope>IDENTIFICATION</scope>
</reference>
<keyword evidence="2" id="KW-0812">Transmembrane</keyword>
<evidence type="ECO:0000313" key="6">
    <source>
        <dbReference type="Proteomes" id="UP000887574"/>
    </source>
</evidence>
<dbReference type="WBParaSite" id="jg25014">
    <property type="protein sequence ID" value="jg25014"/>
    <property type="gene ID" value="jg25014"/>
</dbReference>
<keyword evidence="6" id="KW-1185">Reference proteome</keyword>
<dbReference type="GO" id="GO:0005524">
    <property type="term" value="F:ATP binding"/>
    <property type="evidence" value="ECO:0007669"/>
    <property type="project" value="InterPro"/>
</dbReference>
<dbReference type="InterPro" id="IPR036640">
    <property type="entry name" value="ABC1_TM_sf"/>
</dbReference>
<proteinExistence type="predicted"/>
<dbReference type="Gene3D" id="1.20.1560.10">
    <property type="entry name" value="ABC transporter type 1, transmembrane domain"/>
    <property type="match status" value="1"/>
</dbReference>
<dbReference type="Pfam" id="PF00664">
    <property type="entry name" value="ABC_membrane"/>
    <property type="match status" value="1"/>
</dbReference>
<dbReference type="GO" id="GO:0016020">
    <property type="term" value="C:membrane"/>
    <property type="evidence" value="ECO:0007669"/>
    <property type="project" value="UniProtKB-SubCell"/>
</dbReference>
<protein>
    <submittedName>
        <fullName evidence="7">ABC transmembrane type-1 domain-containing protein</fullName>
    </submittedName>
</protein>
<evidence type="ECO:0000256" key="3">
    <source>
        <dbReference type="ARBA" id="ARBA00022989"/>
    </source>
</evidence>
<evidence type="ECO:0000256" key="1">
    <source>
        <dbReference type="ARBA" id="ARBA00004141"/>
    </source>
</evidence>
<evidence type="ECO:0000259" key="5">
    <source>
        <dbReference type="PROSITE" id="PS50929"/>
    </source>
</evidence>
<comment type="subcellular location">
    <subcellularLocation>
        <location evidence="1">Membrane</location>
        <topology evidence="1">Multi-pass membrane protein</topology>
    </subcellularLocation>
</comment>
<dbReference type="InterPro" id="IPR039421">
    <property type="entry name" value="Type_1_exporter"/>
</dbReference>
<dbReference type="Proteomes" id="UP000887574">
    <property type="component" value="Unplaced"/>
</dbReference>
<keyword evidence="4" id="KW-0472">Membrane</keyword>
<accession>A0A915E1Y3</accession>
<name>A0A915E1Y3_9BILA</name>
<sequence>MALLSLSSAVFGGFRGGFFTYSQARVDRRIRDDLFRSLVQQEMGFFDENKTGEICSRLNSDCQTMSNTLSLYMNVLTRNLTMLCVSKVYGVYYDRLAEESQTSIAKANDVAEEVLSAIRTVKSFACEKFESLRFLSFLNVTLGIGARKSVAHVGFLLTTEFLQMGILTAVLAYGGHLVIQGKINAGLLVSFLLYNFNWARI</sequence>
<feature type="domain" description="ABC transmembrane type-1" evidence="5">
    <location>
        <begin position="1"/>
        <end position="194"/>
    </location>
</feature>
<evidence type="ECO:0000313" key="7">
    <source>
        <dbReference type="WBParaSite" id="jg25014"/>
    </source>
</evidence>
<dbReference type="SUPFAM" id="SSF90123">
    <property type="entry name" value="ABC transporter transmembrane region"/>
    <property type="match status" value="1"/>
</dbReference>
<dbReference type="PANTHER" id="PTHR43394:SF19">
    <property type="entry name" value="ABC TRANSPORTER B FAMILY"/>
    <property type="match status" value="1"/>
</dbReference>
<dbReference type="PROSITE" id="PS50929">
    <property type="entry name" value="ABC_TM1F"/>
    <property type="match status" value="1"/>
</dbReference>
<evidence type="ECO:0000256" key="2">
    <source>
        <dbReference type="ARBA" id="ARBA00022692"/>
    </source>
</evidence>
<evidence type="ECO:0000256" key="4">
    <source>
        <dbReference type="ARBA" id="ARBA00023136"/>
    </source>
</evidence>
<dbReference type="InterPro" id="IPR011527">
    <property type="entry name" value="ABC1_TM_dom"/>
</dbReference>